<evidence type="ECO:0008006" key="4">
    <source>
        <dbReference type="Google" id="ProtNLM"/>
    </source>
</evidence>
<dbReference type="EMBL" id="JABSTR010000005">
    <property type="protein sequence ID" value="KAH9370877.1"/>
    <property type="molecule type" value="Genomic_DNA"/>
</dbReference>
<sequence>MEEISNEDVLDYLGRLPGASITLRQVCTASDGRPCHILDEIPTCNRLLRAVECWLAERTPDKLTLVSEPTDEESSATEDEQRQACALIFWLLKRHRCVNSFEVRIHRLSESSRKSQELIAKSLRTAPSLKRLKITVASCSSAQMQFLSSISFLDQLETLQCTLVNSPEIGSLLRPLFETSMALSSLDLRLSCGTVSYGHDFWEVLATCKALKSMRVAFINHLPTTKDTYLPFFEYLEKTTKLTSVHVALGFGKPSEWLNHVLKALRGNKGLVNVTLDCFIVNIEESIAIKNFLSENSKIRSFQLNECVFGNAGEGLCYYYTDEFGSLTPLILPWLSVLKTNRVLQKLHLNFGGFSPAECAAFLEGVAKNRHLRSVSIEDIDLYCSYWSCQARRNNNSKKGGLLWYQRPEMLLKQCEQVRLIRLEMSTPEDLTWFVTAVLPIEFHHRVTDFTFRLTQVDPTQEGASTIAKFIEESKTLARLELDFECYYNDLDMSQVSAIGTTILKALRRNSSIRDLVLHYPDCTDVDAEELACTIRKSNTICNIEFDLSLNAGEAFLSHLFPSILYNYTILSAYMEDISCLVGSAYWDLLDVTARNERLVARAVTFAAGSSSTACAEAFELASVQSRLGQRIVRSCIRG</sequence>
<dbReference type="InterPro" id="IPR052201">
    <property type="entry name" value="LRR-containing_regulator"/>
</dbReference>
<evidence type="ECO:0000256" key="1">
    <source>
        <dbReference type="ARBA" id="ARBA00022737"/>
    </source>
</evidence>
<dbReference type="AlphaFoldDB" id="A0A9J6G6I4"/>
<proteinExistence type="predicted"/>
<dbReference type="SUPFAM" id="SSF52047">
    <property type="entry name" value="RNI-like"/>
    <property type="match status" value="2"/>
</dbReference>
<gene>
    <name evidence="2" type="ORF">HPB48_020718</name>
</gene>
<dbReference type="Proteomes" id="UP000821853">
    <property type="component" value="Chromosome 3"/>
</dbReference>
<dbReference type="VEuPathDB" id="VectorBase:HLOH_062065"/>
<dbReference type="InterPro" id="IPR032675">
    <property type="entry name" value="LRR_dom_sf"/>
</dbReference>
<dbReference type="OrthoDB" id="120976at2759"/>
<accession>A0A9J6G6I4</accession>
<dbReference type="Gene3D" id="3.80.10.10">
    <property type="entry name" value="Ribonuclease Inhibitor"/>
    <property type="match status" value="2"/>
</dbReference>
<dbReference type="PANTHER" id="PTHR24111:SF0">
    <property type="entry name" value="LEUCINE-RICH REPEAT-CONTAINING PROTEIN"/>
    <property type="match status" value="1"/>
</dbReference>
<reference evidence="2 3" key="1">
    <citation type="journal article" date="2020" name="Cell">
        <title>Large-Scale Comparative Analyses of Tick Genomes Elucidate Their Genetic Diversity and Vector Capacities.</title>
        <authorList>
            <consortium name="Tick Genome and Microbiome Consortium (TIGMIC)"/>
            <person name="Jia N."/>
            <person name="Wang J."/>
            <person name="Shi W."/>
            <person name="Du L."/>
            <person name="Sun Y."/>
            <person name="Zhan W."/>
            <person name="Jiang J.F."/>
            <person name="Wang Q."/>
            <person name="Zhang B."/>
            <person name="Ji P."/>
            <person name="Bell-Sakyi L."/>
            <person name="Cui X.M."/>
            <person name="Yuan T.T."/>
            <person name="Jiang B.G."/>
            <person name="Yang W.F."/>
            <person name="Lam T.T."/>
            <person name="Chang Q.C."/>
            <person name="Ding S.J."/>
            <person name="Wang X.J."/>
            <person name="Zhu J.G."/>
            <person name="Ruan X.D."/>
            <person name="Zhao L."/>
            <person name="Wei J.T."/>
            <person name="Ye R.Z."/>
            <person name="Que T.C."/>
            <person name="Du C.H."/>
            <person name="Zhou Y.H."/>
            <person name="Cheng J.X."/>
            <person name="Dai P.F."/>
            <person name="Guo W.B."/>
            <person name="Han X.H."/>
            <person name="Huang E.J."/>
            <person name="Li L.F."/>
            <person name="Wei W."/>
            <person name="Gao Y.C."/>
            <person name="Liu J.Z."/>
            <person name="Shao H.Z."/>
            <person name="Wang X."/>
            <person name="Wang C.C."/>
            <person name="Yang T.C."/>
            <person name="Huo Q.B."/>
            <person name="Li W."/>
            <person name="Chen H.Y."/>
            <person name="Chen S.E."/>
            <person name="Zhou L.G."/>
            <person name="Ni X.B."/>
            <person name="Tian J.H."/>
            <person name="Sheng Y."/>
            <person name="Liu T."/>
            <person name="Pan Y.S."/>
            <person name="Xia L.Y."/>
            <person name="Li J."/>
            <person name="Zhao F."/>
            <person name="Cao W.C."/>
        </authorList>
    </citation>
    <scope>NUCLEOTIDE SEQUENCE [LARGE SCALE GENOMIC DNA]</scope>
    <source>
        <strain evidence="2">HaeL-2018</strain>
    </source>
</reference>
<organism evidence="2 3">
    <name type="scientific">Haemaphysalis longicornis</name>
    <name type="common">Bush tick</name>
    <dbReference type="NCBI Taxonomy" id="44386"/>
    <lineage>
        <taxon>Eukaryota</taxon>
        <taxon>Metazoa</taxon>
        <taxon>Ecdysozoa</taxon>
        <taxon>Arthropoda</taxon>
        <taxon>Chelicerata</taxon>
        <taxon>Arachnida</taxon>
        <taxon>Acari</taxon>
        <taxon>Parasitiformes</taxon>
        <taxon>Ixodida</taxon>
        <taxon>Ixodoidea</taxon>
        <taxon>Ixodidae</taxon>
        <taxon>Haemaphysalinae</taxon>
        <taxon>Haemaphysalis</taxon>
    </lineage>
</organism>
<protein>
    <recommendedName>
        <fullName evidence="4">Nlr family card domain protein</fullName>
    </recommendedName>
</protein>
<evidence type="ECO:0000313" key="3">
    <source>
        <dbReference type="Proteomes" id="UP000821853"/>
    </source>
</evidence>
<keyword evidence="3" id="KW-1185">Reference proteome</keyword>
<name>A0A9J6G6I4_HAELO</name>
<comment type="caution">
    <text evidence="2">The sequence shown here is derived from an EMBL/GenBank/DDBJ whole genome shotgun (WGS) entry which is preliminary data.</text>
</comment>
<evidence type="ECO:0000313" key="2">
    <source>
        <dbReference type="EMBL" id="KAH9370877.1"/>
    </source>
</evidence>
<keyword evidence="1" id="KW-0677">Repeat</keyword>
<dbReference type="PANTHER" id="PTHR24111">
    <property type="entry name" value="LEUCINE-RICH REPEAT-CONTAINING PROTEIN 34"/>
    <property type="match status" value="1"/>
</dbReference>